<gene>
    <name evidence="7" type="ORF">BCETI_1000180</name>
</gene>
<evidence type="ECO:0000256" key="1">
    <source>
        <dbReference type="ARBA" id="ARBA00005254"/>
    </source>
</evidence>
<dbReference type="GO" id="GO:0046951">
    <property type="term" value="P:ketone body biosynthetic process"/>
    <property type="evidence" value="ECO:0007669"/>
    <property type="project" value="TreeGrafter"/>
</dbReference>
<reference evidence="7 8" key="1">
    <citation type="submission" date="2009-03" db="EMBL/GenBank/DDBJ databases">
        <authorList>
            <person name="Setubal J.C."/>
            <person name="Boyle S."/>
            <person name="Crasta O.R."/>
            <person name="Gillespie J.J."/>
            <person name="Kenyon R.W."/>
            <person name="Lu J."/>
            <person name="Mane S."/>
            <person name="Nagrani S."/>
            <person name="Shallom J.M."/>
            <person name="Shallom S."/>
            <person name="Shukla M."/>
            <person name="Snyder E.E."/>
            <person name="Sobral B.W."/>
            <person name="Wattam A.R."/>
            <person name="Will R."/>
            <person name="Williams K."/>
            <person name="Yoo H."/>
            <person name="Bruce D.H."/>
            <person name="Detter C."/>
            <person name="Munk C."/>
            <person name="Brettin T.S."/>
            <person name="Ficht T."/>
        </authorList>
    </citation>
    <scope>NUCLEOTIDE SEQUENCE [LARGE SCALE GENOMIC DNA]</scope>
    <source>
        <strain evidence="7 8">Cudo</strain>
    </source>
</reference>
<proteinExistence type="inferred from homology"/>
<dbReference type="InterPro" id="IPR013785">
    <property type="entry name" value="Aldolase_TIM"/>
</dbReference>
<dbReference type="InterPro" id="IPR014748">
    <property type="entry name" value="Enoyl-CoA_hydra_C"/>
</dbReference>
<comment type="similarity">
    <text evidence="2">Belongs to the HMG-CoA lyase family.</text>
</comment>
<dbReference type="InterPro" id="IPR029045">
    <property type="entry name" value="ClpP/crotonase-like_dom_sf"/>
</dbReference>
<evidence type="ECO:0000256" key="5">
    <source>
        <dbReference type="RuleBase" id="RU003707"/>
    </source>
</evidence>
<evidence type="ECO:0000259" key="6">
    <source>
        <dbReference type="PROSITE" id="PS50991"/>
    </source>
</evidence>
<evidence type="ECO:0000313" key="7">
    <source>
        <dbReference type="EMBL" id="EEH15265.1"/>
    </source>
</evidence>
<evidence type="ECO:0000256" key="2">
    <source>
        <dbReference type="ARBA" id="ARBA00009405"/>
    </source>
</evidence>
<dbReference type="InterPro" id="IPR043594">
    <property type="entry name" value="HMGL"/>
</dbReference>
<dbReference type="CDD" id="cd07938">
    <property type="entry name" value="DRE_TIM_HMGL"/>
    <property type="match status" value="1"/>
</dbReference>
<dbReference type="Pfam" id="PF00378">
    <property type="entry name" value="ECH_1"/>
    <property type="match status" value="1"/>
</dbReference>
<accession>C0G3F0</accession>
<protein>
    <submittedName>
        <fullName evidence="7">Hydroxymethylglutaryl-CoA lyase</fullName>
    </submittedName>
</protein>
<dbReference type="Gene3D" id="3.90.226.10">
    <property type="entry name" value="2-enoyl-CoA Hydratase, Chain A, domain 1"/>
    <property type="match status" value="1"/>
</dbReference>
<comment type="caution">
    <text evidence="7">The sequence shown here is derived from an EMBL/GenBank/DDBJ whole genome shotgun (WGS) entry which is preliminary data.</text>
</comment>
<organism evidence="7 8">
    <name type="scientific">Brucella ceti str. Cudo</name>
    <dbReference type="NCBI Taxonomy" id="595497"/>
    <lineage>
        <taxon>Bacteria</taxon>
        <taxon>Pseudomonadati</taxon>
        <taxon>Pseudomonadota</taxon>
        <taxon>Alphaproteobacteria</taxon>
        <taxon>Hyphomicrobiales</taxon>
        <taxon>Brucellaceae</taxon>
        <taxon>Brucella/Ochrobactrum group</taxon>
        <taxon>Brucella</taxon>
    </lineage>
</organism>
<dbReference type="InterPro" id="IPR018376">
    <property type="entry name" value="Enoyl-CoA_hyd/isom_CS"/>
</dbReference>
<dbReference type="PANTHER" id="PTHR42738">
    <property type="entry name" value="HYDROXYMETHYLGLUTARYL-COA LYASE"/>
    <property type="match status" value="1"/>
</dbReference>
<dbReference type="FunFam" id="3.20.20.70:FF:000071">
    <property type="entry name" value="Hydroxymethylglutaryl-CoA lyase"/>
    <property type="match status" value="1"/>
</dbReference>
<dbReference type="InterPro" id="IPR001753">
    <property type="entry name" value="Enoyl-CoA_hydra/iso"/>
</dbReference>
<evidence type="ECO:0000256" key="3">
    <source>
        <dbReference type="ARBA" id="ARBA00022723"/>
    </source>
</evidence>
<evidence type="ECO:0000313" key="8">
    <source>
        <dbReference type="Proteomes" id="UP000003678"/>
    </source>
</evidence>
<dbReference type="NCBIfam" id="NF004283">
    <property type="entry name" value="PRK05692.1"/>
    <property type="match status" value="1"/>
</dbReference>
<dbReference type="SUPFAM" id="SSF51569">
    <property type="entry name" value="Aldolase"/>
    <property type="match status" value="1"/>
</dbReference>
<dbReference type="GO" id="GO:0006552">
    <property type="term" value="P:L-leucine catabolic process"/>
    <property type="evidence" value="ECO:0007669"/>
    <property type="project" value="TreeGrafter"/>
</dbReference>
<dbReference type="Gene3D" id="3.20.20.70">
    <property type="entry name" value="Aldolase class I"/>
    <property type="match status" value="1"/>
</dbReference>
<evidence type="ECO:0000256" key="4">
    <source>
        <dbReference type="ARBA" id="ARBA00023239"/>
    </source>
</evidence>
<dbReference type="NCBIfam" id="NF005675">
    <property type="entry name" value="PRK07468.1"/>
    <property type="match status" value="1"/>
</dbReference>
<keyword evidence="3" id="KW-0479">Metal-binding</keyword>
<dbReference type="Proteomes" id="UP000003678">
    <property type="component" value="Unassembled WGS sequence"/>
</dbReference>
<dbReference type="Pfam" id="PF00682">
    <property type="entry name" value="HMGL-like"/>
    <property type="match status" value="1"/>
</dbReference>
<dbReference type="EMBL" id="ACJD01000001">
    <property type="protein sequence ID" value="EEH15265.1"/>
    <property type="molecule type" value="Genomic_DNA"/>
</dbReference>
<comment type="similarity">
    <text evidence="1 5">Belongs to the enoyl-CoA hydratase/isomerase family.</text>
</comment>
<dbReference type="GO" id="GO:0004419">
    <property type="term" value="F:hydroxymethylglutaryl-CoA lyase activity"/>
    <property type="evidence" value="ECO:0007669"/>
    <property type="project" value="TreeGrafter"/>
</dbReference>
<sequence length="548" mass="58165">MAEHVEIVEMAARDGLQNEKRFVPTADKIALINRLSDCGYARIEATSFVSPKWVPQLADSREVMAGIRRADGVRYSVLVPNMKGYEAAAAAHADEIAVFISASEGFSKANINCTIAESIERLSPVIGAAINDGLAIRGYVSCVVECPYDGPVTPQAVASVTEQLFSLGCHEVSLGDTIGRGTPDKVAAMLDAVLAIAPAHSLAGHYHDTGGRALDNIRVSLEKGLRVFDASVGGLGGCPFAPGAKGNVDTVAVVEMLHEMGFETGLDLDRLRSAGLFAQALRQDKNDFETLHIAVDQRGVARLTLNRPEQHNALSGRMIDELTTAALHLADNEAVRIVILTGAGTSFCAGGDLGWMREQVNATRAQRIEEARKLALMLKALRDLPKPLIGRINGQAYGGGVGLISVCDAAISISGARFGLTETKLGLIPATISPYVVARIGEANALRTFTSARLFDAEEGRRIGLLHDVVEAERLDAAVEAEIKPYFSTAPAAVAASKRLVHALGAPIDEAVIDMTLTRLADTWETPEAAEGIAAFFAKRAPAWKGGD</sequence>
<name>C0G3F0_9HYPH</name>
<feature type="domain" description="Pyruvate carboxyltransferase" evidence="6">
    <location>
        <begin position="5"/>
        <end position="272"/>
    </location>
</feature>
<dbReference type="AlphaFoldDB" id="C0G3F0"/>
<dbReference type="GO" id="GO:0046872">
    <property type="term" value="F:metal ion binding"/>
    <property type="evidence" value="ECO:0007669"/>
    <property type="project" value="UniProtKB-KW"/>
</dbReference>
<dbReference type="PROSITE" id="PS50991">
    <property type="entry name" value="PYR_CT"/>
    <property type="match status" value="1"/>
</dbReference>
<dbReference type="CDD" id="cd06558">
    <property type="entry name" value="crotonase-like"/>
    <property type="match status" value="1"/>
</dbReference>
<dbReference type="Gene3D" id="1.10.12.10">
    <property type="entry name" value="Lyase 2-enoyl-coa Hydratase, Chain A, domain 2"/>
    <property type="match status" value="1"/>
</dbReference>
<dbReference type="SUPFAM" id="SSF52096">
    <property type="entry name" value="ClpP/crotonase"/>
    <property type="match status" value="1"/>
</dbReference>
<keyword evidence="4 7" id="KW-0456">Lyase</keyword>
<dbReference type="InterPro" id="IPR000891">
    <property type="entry name" value="PYR_CT"/>
</dbReference>
<dbReference type="PROSITE" id="PS00166">
    <property type="entry name" value="ENOYL_COA_HYDRATASE"/>
    <property type="match status" value="1"/>
</dbReference>
<dbReference type="PANTHER" id="PTHR42738:SF7">
    <property type="entry name" value="HYDROXYMETHYLGLUTARYL-COA LYASE"/>
    <property type="match status" value="1"/>
</dbReference>